<dbReference type="PROSITE" id="PS50294">
    <property type="entry name" value="WD_REPEATS_REGION"/>
    <property type="match status" value="6"/>
</dbReference>
<evidence type="ECO:0000256" key="10">
    <source>
        <dbReference type="ARBA" id="ARBA00023157"/>
    </source>
</evidence>
<gene>
    <name evidence="17" type="ORF">J0S82_010300</name>
</gene>
<dbReference type="InterPro" id="IPR001680">
    <property type="entry name" value="WD40_rpt"/>
</dbReference>
<feature type="region of interest" description="Disordered" evidence="15">
    <location>
        <begin position="116"/>
        <end position="142"/>
    </location>
</feature>
<dbReference type="InterPro" id="IPR013934">
    <property type="entry name" value="Utp13_C"/>
</dbReference>
<evidence type="ECO:0000256" key="1">
    <source>
        <dbReference type="ARBA" id="ARBA00001974"/>
    </source>
</evidence>
<dbReference type="PROSITE" id="PS50082">
    <property type="entry name" value="WD_REPEATS_2"/>
    <property type="match status" value="8"/>
</dbReference>
<dbReference type="PRINTS" id="PR00320">
    <property type="entry name" value="GPROTEINBRPT"/>
</dbReference>
<keyword evidence="9" id="KW-0496">Mitochondrion</keyword>
<evidence type="ECO:0000259" key="16">
    <source>
        <dbReference type="PROSITE" id="PS51324"/>
    </source>
</evidence>
<keyword evidence="5 14" id="KW-0285">Flavoprotein</keyword>
<evidence type="ECO:0000256" key="8">
    <source>
        <dbReference type="ARBA" id="ARBA00023002"/>
    </source>
</evidence>
<evidence type="ECO:0000256" key="9">
    <source>
        <dbReference type="ARBA" id="ARBA00023128"/>
    </source>
</evidence>
<dbReference type="GO" id="GO:0016972">
    <property type="term" value="F:thiol oxidase activity"/>
    <property type="evidence" value="ECO:0007669"/>
    <property type="project" value="UniProtKB-EC"/>
</dbReference>
<reference evidence="17" key="1">
    <citation type="journal article" date="2021" name="Evol. Appl.">
        <title>The genome of the Pyrenean desman and the effects of bottlenecks and inbreeding on the genomic landscape of an endangered species.</title>
        <authorList>
            <person name="Escoda L."/>
            <person name="Castresana J."/>
        </authorList>
    </citation>
    <scope>NUCLEOTIDE SEQUENCE</scope>
    <source>
        <strain evidence="17">IBE-C5619</strain>
    </source>
</reference>
<dbReference type="InterPro" id="IPR020472">
    <property type="entry name" value="WD40_PAC1"/>
</dbReference>
<dbReference type="InterPro" id="IPR017905">
    <property type="entry name" value="ERV/ALR_sulphydryl_oxidase"/>
</dbReference>
<dbReference type="Gene3D" id="2.130.10.10">
    <property type="entry name" value="YVTN repeat-like/Quinoprotein amine dehydrogenase"/>
    <property type="match status" value="4"/>
</dbReference>
<dbReference type="FunFam" id="1.20.120.310:FF:000003">
    <property type="entry name" value="Sulfhydryl oxidase"/>
    <property type="match status" value="1"/>
</dbReference>
<feature type="repeat" description="WD" evidence="13">
    <location>
        <begin position="296"/>
        <end position="329"/>
    </location>
</feature>
<dbReference type="PROSITE" id="PS51324">
    <property type="entry name" value="ERV_ALR"/>
    <property type="match status" value="1"/>
</dbReference>
<dbReference type="Pfam" id="PF08625">
    <property type="entry name" value="Utp13"/>
    <property type="match status" value="1"/>
</dbReference>
<dbReference type="SMART" id="SM00320">
    <property type="entry name" value="WD40"/>
    <property type="match status" value="13"/>
</dbReference>
<feature type="repeat" description="WD" evidence="13">
    <location>
        <begin position="563"/>
        <end position="604"/>
    </location>
</feature>
<dbReference type="InterPro" id="IPR019775">
    <property type="entry name" value="WD40_repeat_CS"/>
</dbReference>
<keyword evidence="6" id="KW-0677">Repeat</keyword>
<feature type="non-terminal residue" evidence="17">
    <location>
        <position position="1"/>
    </location>
</feature>
<feature type="repeat" description="WD" evidence="13">
    <location>
        <begin position="708"/>
        <end position="749"/>
    </location>
</feature>
<dbReference type="EC" id="1.8.3.2" evidence="14"/>
<feature type="repeat" description="WD" evidence="13">
    <location>
        <begin position="666"/>
        <end position="697"/>
    </location>
</feature>
<protein>
    <recommendedName>
        <fullName evidence="14">Sulfhydryl oxidase</fullName>
        <ecNumber evidence="14">1.8.3.2</ecNumber>
    </recommendedName>
</protein>
<dbReference type="Pfam" id="PF00400">
    <property type="entry name" value="WD40"/>
    <property type="match status" value="9"/>
</dbReference>
<evidence type="ECO:0000256" key="6">
    <source>
        <dbReference type="ARBA" id="ARBA00022737"/>
    </source>
</evidence>
<evidence type="ECO:0000256" key="7">
    <source>
        <dbReference type="ARBA" id="ARBA00022827"/>
    </source>
</evidence>
<evidence type="ECO:0000256" key="5">
    <source>
        <dbReference type="ARBA" id="ARBA00022630"/>
    </source>
</evidence>
<keyword evidence="11" id="KW-0539">Nucleus</keyword>
<dbReference type="PANTHER" id="PTHR19854">
    <property type="entry name" value="TRANSDUCIN BETA-LIKE 3"/>
    <property type="match status" value="1"/>
</dbReference>
<dbReference type="Pfam" id="PF04777">
    <property type="entry name" value="Evr1_Alr"/>
    <property type="match status" value="1"/>
</dbReference>
<organism evidence="17 18">
    <name type="scientific">Galemys pyrenaicus</name>
    <name type="common">Iberian desman</name>
    <name type="synonym">Pyrenean desman</name>
    <dbReference type="NCBI Taxonomy" id="202257"/>
    <lineage>
        <taxon>Eukaryota</taxon>
        <taxon>Metazoa</taxon>
        <taxon>Chordata</taxon>
        <taxon>Craniata</taxon>
        <taxon>Vertebrata</taxon>
        <taxon>Euteleostomi</taxon>
        <taxon>Mammalia</taxon>
        <taxon>Eutheria</taxon>
        <taxon>Laurasiatheria</taxon>
        <taxon>Eulipotyphla</taxon>
        <taxon>Talpidae</taxon>
        <taxon>Galemys</taxon>
    </lineage>
</organism>
<comment type="cofactor">
    <cofactor evidence="1 14">
        <name>FAD</name>
        <dbReference type="ChEBI" id="CHEBI:57692"/>
    </cofactor>
</comment>
<feature type="compositionally biased region" description="Low complexity" evidence="15">
    <location>
        <begin position="1053"/>
        <end position="1064"/>
    </location>
</feature>
<dbReference type="InterPro" id="IPR036322">
    <property type="entry name" value="WD40_repeat_dom_sf"/>
</dbReference>
<comment type="subcellular location">
    <subcellularLocation>
        <location evidence="2">Mitochondrion intermembrane space</location>
    </subcellularLocation>
    <subcellularLocation>
        <location evidence="3">Nucleus</location>
        <location evidence="3">Nucleolus</location>
    </subcellularLocation>
</comment>
<dbReference type="GO" id="GO:0000480">
    <property type="term" value="P:endonucleolytic cleavage in 5'-ETS of tricistronic rRNA transcript (SSU-rRNA, 5.8S rRNA, LSU-rRNA)"/>
    <property type="evidence" value="ECO:0007669"/>
    <property type="project" value="TreeGrafter"/>
</dbReference>
<feature type="compositionally biased region" description="Basic and acidic residues" evidence="15">
    <location>
        <begin position="1164"/>
        <end position="1173"/>
    </location>
</feature>
<feature type="compositionally biased region" description="Pro residues" evidence="15">
    <location>
        <begin position="1069"/>
        <end position="1083"/>
    </location>
</feature>
<dbReference type="GO" id="GO:0005758">
    <property type="term" value="C:mitochondrial intermembrane space"/>
    <property type="evidence" value="ECO:0007669"/>
    <property type="project" value="UniProtKB-SubCell"/>
</dbReference>
<dbReference type="FunFam" id="2.130.10.10:FF:000230">
    <property type="entry name" value="Transducin beta-like protein 3"/>
    <property type="match status" value="1"/>
</dbReference>
<evidence type="ECO:0000313" key="18">
    <source>
        <dbReference type="Proteomes" id="UP000700334"/>
    </source>
</evidence>
<feature type="domain" description="ERV/ALR sulfhydryl oxidase" evidence="16">
    <location>
        <begin position="1217"/>
        <end position="1317"/>
    </location>
</feature>
<evidence type="ECO:0000256" key="15">
    <source>
        <dbReference type="SAM" id="MobiDB-lite"/>
    </source>
</evidence>
<dbReference type="SUPFAM" id="SSF50978">
    <property type="entry name" value="WD40 repeat-like"/>
    <property type="match status" value="2"/>
</dbReference>
<evidence type="ECO:0000256" key="3">
    <source>
        <dbReference type="ARBA" id="ARBA00004604"/>
    </source>
</evidence>
<dbReference type="EMBL" id="JAGFMF010012160">
    <property type="protein sequence ID" value="KAG8506383.1"/>
    <property type="molecule type" value="Genomic_DNA"/>
</dbReference>
<comment type="catalytic activity">
    <reaction evidence="12 14">
        <text>2 R'C(R)SH + O2 = R'C(R)S-S(R)CR' + H2O2</text>
        <dbReference type="Rhea" id="RHEA:17357"/>
        <dbReference type="ChEBI" id="CHEBI:15379"/>
        <dbReference type="ChEBI" id="CHEBI:16240"/>
        <dbReference type="ChEBI" id="CHEBI:16520"/>
        <dbReference type="ChEBI" id="CHEBI:17412"/>
        <dbReference type="EC" id="1.8.3.2"/>
    </reaction>
</comment>
<dbReference type="Proteomes" id="UP000700334">
    <property type="component" value="Unassembled WGS sequence"/>
</dbReference>
<proteinExistence type="predicted"/>
<dbReference type="Gene3D" id="1.20.120.310">
    <property type="entry name" value="ERV/ALR sulfhydryl oxidase domain"/>
    <property type="match status" value="1"/>
</dbReference>
<dbReference type="PROSITE" id="PS00678">
    <property type="entry name" value="WD_REPEATS_1"/>
    <property type="match status" value="2"/>
</dbReference>
<dbReference type="OrthoDB" id="5414888at2759"/>
<sequence length="1327" mass="144545">RGGNASGRFRLPAGRARRYDVTWPRALASSPRAGSRGRGAVSLTRRRHDGPPGACGRSGPLQDQVSGGRPFGPGRGEGCAHWPVGSRRAPARGAGARSRGQGRPGAVGLVRAERDPCCPEQGAGRAVRRRRPAPPLPNGERVVRTGGRATHVWRVRPGDTAAPGLAAAGLGRRGTLTVGLRGAVMPAPPESGRRGPGWTRGFEAPYAVEHKIEPFYKGGKVQLDQTGQHLFCVCGTRVNILDVASGALLRSLEQEDQEDITAFDLSPDDQVLVTASRALLLAQWAWREGTITRLWKAVHTAPVAAMAFDPTSTLIATGGCDGAVRIWDVVQHHGTHHFRGSSGVVHLVAFHPDPARLLLFSSAADTAIRVWSLQDRACLAVLTAHYSAVTSLTFSADGHTMLSSGRDKICVIWDLRSHQAARTVPVFEGVEAAVLLPEEPAPALGVKSTGLYFLTAGNQGVLRVWEAASGRCVYVQPRPPGPGRELTHCALARAAGALLSVTADHTLLLYEARTLRLQRQFAGYSEEVMDVRFLGPKDSHAVVASNSPCLKVFELQTSACQILHGHTDIVLALDVFRRGWLFASCAKDQSVRVWRMSKDGQVACVAQGSGHTHNVGAICCSRLKESFLVTGSQDCTVKLWPLPAALLSAGTAPEGSPVHLQAQTTRRCHDKDINSVAVAPNDKLLATASQDRTAKLWALPQCQLLGIFSGHRRGLWCVQFSPMDQVLATASADGTVKLWALQDFSCLKTFEGHDTSVLKVAFVSRGTQLLSSGSDGLVKLWTIKSNECVRTLDAHEDKVWGLHCSRLDDRALTGASDSCVILWKDVTEEEQAEEQAKLEEQVVKQQELSNLLHEKRYLQALGLAISLDRPHTVLTVVQGQCCCLSGQGSRLREPCPGAQSCLSTAIQRAPEACEKLEATLLQLSRHQKEALLRFCVTWNTNSRHCHEAQAVLGVLLRHEPPGELLAYEGVRASLEALLPYTERHFQRLSRALQAATFLDFLRTSPRPPPEATARPRRSFHNTLLFYWRKRERRRRRRRRPDSGGGARAKARARPASPRAGASGASPGGAPGPAPGPDPAPGPARTPAAAARASGSCSRALAAARALAWRPLWQPLWRPRWPGRLCAGSMAAPGERGRFGGGGFLSFLPGGARSEAMDDLATDARGRGAGRREPAPAPTPETQGAEDAARRRPCRACVDFRTWMRSQQKRDSKLREDCPQDREELGRHSWAVLHSLAAYYPDLPTPEQQRDMAQLIHLFSKFYPCEECAEDLRKRIRRSQPDTRTRAGLTQWLCRLHNEVNRKLGKPAFDCARVDERWRDGWKDGSCG</sequence>
<dbReference type="InterPro" id="IPR036774">
    <property type="entry name" value="ERV/ALR_sulphydryl_oxid_sf"/>
</dbReference>
<feature type="repeat" description="WD" evidence="13">
    <location>
        <begin position="608"/>
        <end position="640"/>
    </location>
</feature>
<dbReference type="FunFam" id="2.130.10.10:FF:000991">
    <property type="entry name" value="Transducin beta like 3"/>
    <property type="match status" value="1"/>
</dbReference>
<dbReference type="PANTHER" id="PTHR19854:SF15">
    <property type="entry name" value="TRANSDUCIN BETA-LIKE PROTEIN 3"/>
    <property type="match status" value="1"/>
</dbReference>
<keyword evidence="8 14" id="KW-0560">Oxidoreductase</keyword>
<feature type="region of interest" description="Disordered" evidence="15">
    <location>
        <begin position="1164"/>
        <end position="1189"/>
    </location>
</feature>
<evidence type="ECO:0000256" key="2">
    <source>
        <dbReference type="ARBA" id="ARBA00004569"/>
    </source>
</evidence>
<dbReference type="GO" id="GO:0032040">
    <property type="term" value="C:small-subunit processome"/>
    <property type="evidence" value="ECO:0007669"/>
    <property type="project" value="InterPro"/>
</dbReference>
<keyword evidence="18" id="KW-1185">Reference proteome</keyword>
<keyword evidence="4 13" id="KW-0853">WD repeat</keyword>
<feature type="repeat" description="WD" evidence="13">
    <location>
        <begin position="750"/>
        <end position="791"/>
    </location>
</feature>
<feature type="region of interest" description="Disordered" evidence="15">
    <location>
        <begin position="26"/>
        <end position="83"/>
    </location>
</feature>
<dbReference type="InterPro" id="IPR015943">
    <property type="entry name" value="WD40/YVTN_repeat-like_dom_sf"/>
</dbReference>
<feature type="repeat" description="WD" evidence="13">
    <location>
        <begin position="338"/>
        <end position="381"/>
    </location>
</feature>
<dbReference type="GO" id="GO:0034511">
    <property type="term" value="F:U3 snoRNA binding"/>
    <property type="evidence" value="ECO:0007669"/>
    <property type="project" value="TreeGrafter"/>
</dbReference>
<evidence type="ECO:0000256" key="14">
    <source>
        <dbReference type="RuleBase" id="RU371123"/>
    </source>
</evidence>
<keyword evidence="7 14" id="KW-0274">FAD</keyword>
<evidence type="ECO:0000256" key="12">
    <source>
        <dbReference type="ARBA" id="ARBA00048864"/>
    </source>
</evidence>
<feature type="region of interest" description="Disordered" evidence="15">
    <location>
        <begin position="1031"/>
        <end position="1090"/>
    </location>
</feature>
<dbReference type="GO" id="GO:0030686">
    <property type="term" value="C:90S preribosome"/>
    <property type="evidence" value="ECO:0007669"/>
    <property type="project" value="TreeGrafter"/>
</dbReference>
<evidence type="ECO:0000256" key="4">
    <source>
        <dbReference type="ARBA" id="ARBA00022574"/>
    </source>
</evidence>
<evidence type="ECO:0000313" key="17">
    <source>
        <dbReference type="EMBL" id="KAG8506383.1"/>
    </source>
</evidence>
<dbReference type="GO" id="GO:0015035">
    <property type="term" value="F:protein-disulfide reductase activity"/>
    <property type="evidence" value="ECO:0007669"/>
    <property type="project" value="UniProtKB-ARBA"/>
</dbReference>
<dbReference type="SUPFAM" id="SSF69000">
    <property type="entry name" value="FAD-dependent thiol oxidase"/>
    <property type="match status" value="1"/>
</dbReference>
<feature type="repeat" description="WD" evidence="13">
    <location>
        <begin position="382"/>
        <end position="423"/>
    </location>
</feature>
<keyword evidence="10" id="KW-1015">Disulfide bond</keyword>
<evidence type="ECO:0000256" key="13">
    <source>
        <dbReference type="PROSITE-ProRule" id="PRU00221"/>
    </source>
</evidence>
<accession>A0A8J5ZS72</accession>
<evidence type="ECO:0000256" key="11">
    <source>
        <dbReference type="ARBA" id="ARBA00023242"/>
    </source>
</evidence>
<dbReference type="GO" id="GO:0000472">
    <property type="term" value="P:endonucleolytic cleavage to generate mature 5'-end of SSU-rRNA from (SSU-rRNA, 5.8S rRNA, LSU-rRNA)"/>
    <property type="evidence" value="ECO:0007669"/>
    <property type="project" value="TreeGrafter"/>
</dbReference>
<comment type="caution">
    <text evidence="17">The sequence shown here is derived from an EMBL/GenBank/DDBJ whole genome shotgun (WGS) entry which is preliminary data.</text>
</comment>
<dbReference type="CDD" id="cd00200">
    <property type="entry name" value="WD40"/>
    <property type="match status" value="2"/>
</dbReference>
<name>A0A8J5ZS72_GALPY</name>